<organism evidence="2 3">
    <name type="scientific">Parathielavia hyrcaniae</name>
    <dbReference type="NCBI Taxonomy" id="113614"/>
    <lineage>
        <taxon>Eukaryota</taxon>
        <taxon>Fungi</taxon>
        <taxon>Dikarya</taxon>
        <taxon>Ascomycota</taxon>
        <taxon>Pezizomycotina</taxon>
        <taxon>Sordariomycetes</taxon>
        <taxon>Sordariomycetidae</taxon>
        <taxon>Sordariales</taxon>
        <taxon>Chaetomiaceae</taxon>
        <taxon>Parathielavia</taxon>
    </lineage>
</organism>
<dbReference type="AlphaFoldDB" id="A0AAN6QBS5"/>
<feature type="region of interest" description="Disordered" evidence="1">
    <location>
        <begin position="260"/>
        <end position="289"/>
    </location>
</feature>
<proteinExistence type="predicted"/>
<accession>A0AAN6QBS5</accession>
<name>A0AAN6QBS5_9PEZI</name>
<sequence length="289" mass="32058">MELSCDSKKAFSLSVFGPQSFWCELASFISVCIHVLTYTTSSRPVIRTVLRKSTLHWKESAQKLFTWPRYSKASTRKTQSNQVVQCQDRAVPCGTTTTKQHAASLRPAASIGIAEVIHEASEKNPPDQVIPRAGRLSRRPSRAGLDWTMPECLLFLWSLHHLSPLSTLPTTAARLGLLLQPRVLGHRSGQTDHVGLACPSPGLSSALDGRRQDLVSWRKRQTTFGWQTRLDFQETTSHVGAVGCQSIGPEGQRLWTDVTVEEADDQSPAFEPKLVKQGPVQKKKKHGNN</sequence>
<dbReference type="Proteomes" id="UP001305647">
    <property type="component" value="Unassembled WGS sequence"/>
</dbReference>
<comment type="caution">
    <text evidence="2">The sequence shown here is derived from an EMBL/GenBank/DDBJ whole genome shotgun (WGS) entry which is preliminary data.</text>
</comment>
<protein>
    <submittedName>
        <fullName evidence="2">Uncharacterized protein</fullName>
    </submittedName>
</protein>
<evidence type="ECO:0000256" key="1">
    <source>
        <dbReference type="SAM" id="MobiDB-lite"/>
    </source>
</evidence>
<evidence type="ECO:0000313" key="2">
    <source>
        <dbReference type="EMBL" id="KAK4106656.1"/>
    </source>
</evidence>
<reference evidence="2" key="2">
    <citation type="submission" date="2023-05" db="EMBL/GenBank/DDBJ databases">
        <authorList>
            <consortium name="Lawrence Berkeley National Laboratory"/>
            <person name="Steindorff A."/>
            <person name="Hensen N."/>
            <person name="Bonometti L."/>
            <person name="Westerberg I."/>
            <person name="Brannstrom I.O."/>
            <person name="Guillou S."/>
            <person name="Cros-Aarteil S."/>
            <person name="Calhoun S."/>
            <person name="Haridas S."/>
            <person name="Kuo A."/>
            <person name="Mondo S."/>
            <person name="Pangilinan J."/>
            <person name="Riley R."/>
            <person name="Labutti K."/>
            <person name="Andreopoulos B."/>
            <person name="Lipzen A."/>
            <person name="Chen C."/>
            <person name="Yanf M."/>
            <person name="Daum C."/>
            <person name="Ng V."/>
            <person name="Clum A."/>
            <person name="Ohm R."/>
            <person name="Martin F."/>
            <person name="Silar P."/>
            <person name="Natvig D."/>
            <person name="Lalanne C."/>
            <person name="Gautier V."/>
            <person name="Ament-Velasquez S.L."/>
            <person name="Kruys A."/>
            <person name="Hutchinson M.I."/>
            <person name="Powell A.J."/>
            <person name="Barry K."/>
            <person name="Miller A.N."/>
            <person name="Grigoriev I.V."/>
            <person name="Debuchy R."/>
            <person name="Gladieux P."/>
            <person name="Thoren M.H."/>
            <person name="Johannesson H."/>
        </authorList>
    </citation>
    <scope>NUCLEOTIDE SEQUENCE</scope>
    <source>
        <strain evidence="2">CBS 757.83</strain>
    </source>
</reference>
<gene>
    <name evidence="2" type="ORF">N658DRAFT_26266</name>
</gene>
<keyword evidence="3" id="KW-1185">Reference proteome</keyword>
<dbReference type="EMBL" id="MU863624">
    <property type="protein sequence ID" value="KAK4106656.1"/>
    <property type="molecule type" value="Genomic_DNA"/>
</dbReference>
<reference evidence="2" key="1">
    <citation type="journal article" date="2023" name="Mol. Phylogenet. Evol.">
        <title>Genome-scale phylogeny and comparative genomics of the fungal order Sordariales.</title>
        <authorList>
            <person name="Hensen N."/>
            <person name="Bonometti L."/>
            <person name="Westerberg I."/>
            <person name="Brannstrom I.O."/>
            <person name="Guillou S."/>
            <person name="Cros-Aarteil S."/>
            <person name="Calhoun S."/>
            <person name="Haridas S."/>
            <person name="Kuo A."/>
            <person name="Mondo S."/>
            <person name="Pangilinan J."/>
            <person name="Riley R."/>
            <person name="LaButti K."/>
            <person name="Andreopoulos B."/>
            <person name="Lipzen A."/>
            <person name="Chen C."/>
            <person name="Yan M."/>
            <person name="Daum C."/>
            <person name="Ng V."/>
            <person name="Clum A."/>
            <person name="Steindorff A."/>
            <person name="Ohm R.A."/>
            <person name="Martin F."/>
            <person name="Silar P."/>
            <person name="Natvig D.O."/>
            <person name="Lalanne C."/>
            <person name="Gautier V."/>
            <person name="Ament-Velasquez S.L."/>
            <person name="Kruys A."/>
            <person name="Hutchinson M.I."/>
            <person name="Powell A.J."/>
            <person name="Barry K."/>
            <person name="Miller A.N."/>
            <person name="Grigoriev I.V."/>
            <person name="Debuchy R."/>
            <person name="Gladieux P."/>
            <person name="Hiltunen Thoren M."/>
            <person name="Johannesson H."/>
        </authorList>
    </citation>
    <scope>NUCLEOTIDE SEQUENCE</scope>
    <source>
        <strain evidence="2">CBS 757.83</strain>
    </source>
</reference>
<evidence type="ECO:0000313" key="3">
    <source>
        <dbReference type="Proteomes" id="UP001305647"/>
    </source>
</evidence>